<dbReference type="EMBL" id="JAOVQN010000045">
    <property type="protein sequence ID" value="MCU9840535.1"/>
    <property type="molecule type" value="Genomic_DNA"/>
</dbReference>
<dbReference type="Proteomes" id="UP001321014">
    <property type="component" value="Unassembled WGS sequence"/>
</dbReference>
<evidence type="ECO:0000313" key="2">
    <source>
        <dbReference type="Proteomes" id="UP001321014"/>
    </source>
</evidence>
<proteinExistence type="predicted"/>
<gene>
    <name evidence="1" type="ORF">OEZ49_22570</name>
</gene>
<accession>A0ABT2WZW6</accession>
<reference evidence="1 2" key="1">
    <citation type="submission" date="2022-10" db="EMBL/GenBank/DDBJ databases">
        <title>Ruegeria sp. nov., isolated from ocean surface water.</title>
        <authorList>
            <person name="He W."/>
            <person name="Wang L."/>
            <person name="Zhang D.-F."/>
        </authorList>
    </citation>
    <scope>NUCLEOTIDE SEQUENCE [LARGE SCALE GENOMIC DNA]</scope>
    <source>
        <strain evidence="1 2">WL0004</strain>
    </source>
</reference>
<evidence type="ECO:0000313" key="1">
    <source>
        <dbReference type="EMBL" id="MCU9840535.1"/>
    </source>
</evidence>
<keyword evidence="2" id="KW-1185">Reference proteome</keyword>
<comment type="caution">
    <text evidence="1">The sequence shown here is derived from an EMBL/GenBank/DDBJ whole genome shotgun (WGS) entry which is preliminary data.</text>
</comment>
<protein>
    <submittedName>
        <fullName evidence="1">Uncharacterized protein</fullName>
    </submittedName>
</protein>
<dbReference type="RefSeq" id="WP_263390394.1">
    <property type="nucleotide sequence ID" value="NZ_JAOVQN010000045.1"/>
</dbReference>
<name>A0ABT2WZW6_9RHOB</name>
<sequence>MNATDIEVHSGDAQFLLSFQYFEDNSPKRRSHEVERILAPRDRFRTTWRRGQCSAAPANSFEKTEKSIRSRMWRTLSRGQVADQKGFELQRRIS</sequence>
<organism evidence="1 2">
    <name type="scientific">Ruegeria marisflavi</name>
    <dbReference type="NCBI Taxonomy" id="2984152"/>
    <lineage>
        <taxon>Bacteria</taxon>
        <taxon>Pseudomonadati</taxon>
        <taxon>Pseudomonadota</taxon>
        <taxon>Alphaproteobacteria</taxon>
        <taxon>Rhodobacterales</taxon>
        <taxon>Roseobacteraceae</taxon>
        <taxon>Ruegeria</taxon>
    </lineage>
</organism>